<evidence type="ECO:0000256" key="1">
    <source>
        <dbReference type="SAM" id="MobiDB-lite"/>
    </source>
</evidence>
<keyword evidence="2" id="KW-0812">Transmembrane</keyword>
<dbReference type="KEGG" id="clup:CLUP02_06528"/>
<dbReference type="Proteomes" id="UP000830671">
    <property type="component" value="Chromosome 3"/>
</dbReference>
<evidence type="ECO:0000313" key="3">
    <source>
        <dbReference type="EMBL" id="UQC81042.1"/>
    </source>
</evidence>
<dbReference type="EMBL" id="CP019475">
    <property type="protein sequence ID" value="UQC81042.1"/>
    <property type="molecule type" value="Genomic_DNA"/>
</dbReference>
<keyword evidence="2" id="KW-0472">Membrane</keyword>
<dbReference type="RefSeq" id="XP_049142670.1">
    <property type="nucleotide sequence ID" value="XM_049285527.1"/>
</dbReference>
<dbReference type="AlphaFoldDB" id="A0A9Q8SPB3"/>
<protein>
    <submittedName>
        <fullName evidence="3">Uncharacterized protein</fullName>
    </submittedName>
</protein>
<feature type="transmembrane region" description="Helical" evidence="2">
    <location>
        <begin position="53"/>
        <end position="74"/>
    </location>
</feature>
<feature type="region of interest" description="Disordered" evidence="1">
    <location>
        <begin position="313"/>
        <end position="332"/>
    </location>
</feature>
<feature type="compositionally biased region" description="Basic and acidic residues" evidence="1">
    <location>
        <begin position="320"/>
        <end position="329"/>
    </location>
</feature>
<dbReference type="GeneID" id="73340537"/>
<keyword evidence="4" id="KW-1185">Reference proteome</keyword>
<feature type="region of interest" description="Disordered" evidence="1">
    <location>
        <begin position="164"/>
        <end position="186"/>
    </location>
</feature>
<evidence type="ECO:0000256" key="2">
    <source>
        <dbReference type="SAM" id="Phobius"/>
    </source>
</evidence>
<proteinExistence type="predicted"/>
<keyword evidence="2" id="KW-1133">Transmembrane helix</keyword>
<name>A0A9Q8SPB3_9PEZI</name>
<accession>A0A9Q8SPB3</accession>
<gene>
    <name evidence="3" type="ORF">CLUP02_06528</name>
</gene>
<evidence type="ECO:0000313" key="4">
    <source>
        <dbReference type="Proteomes" id="UP000830671"/>
    </source>
</evidence>
<sequence length="611" mass="69275">MYAMHPALHSNSSRADSTQLCGRLARLVGANILYHTNEFAKHHKPAGNLVGRLGLAFFWVHLIARVCTLCFPGSNLSVVHRIRVHCIEMSSGDSGLPSASDLITYIGVPLTVIGLLPIIYNVVATLIHLHKIKRVLRRNGISPPLRSDIFNRIVEVEFPRYRIQSPQRQPSDDTTEHQPIVSNDDIPLRNLSPTTSTLREEYLPPLQGGDIPGGSWSFLKWKGHQIGTRTQRTQPGDNLRQPRAQIRFWDLILRLYRSARESTLILQVASYHDSESSISLEFVRSGSRSDWSSFLRDGPVRFTTHGSITLPCHHHRDHRHREPADEVKSDSGSITCDVTNNGLVAAYPSSRKCDSFNIEHLRTDNDLSHQGIWFASCAMALYAESSTPILHYRVPTNIRRLAKPDSIPEGVIRLLYGKGIEEISPIFTRKYLKSEGSSQEEQIHTSPIDNNIWKEREIEIRKKRRAEFDSDVKRIEKALHTPAMTGTELREATLGWLRSRDHIPAMQTMEEATKTILFRMVTEQAFAKSLCQVLDDWNKWADKGEMSVKHFCIINQIKVTFAQASLVIVVLAGLENGPASELNIMQECAEKWDIENLIGSRRFLELKPTWS</sequence>
<feature type="transmembrane region" description="Helical" evidence="2">
    <location>
        <begin position="102"/>
        <end position="129"/>
    </location>
</feature>
<reference evidence="3" key="1">
    <citation type="journal article" date="2021" name="Mol. Plant Microbe Interact.">
        <title>Complete Genome Sequence of the Plant-Pathogenic Fungus Colletotrichum lupini.</title>
        <authorList>
            <person name="Baroncelli R."/>
            <person name="Pensec F."/>
            <person name="Da Lio D."/>
            <person name="Boufleur T."/>
            <person name="Vicente I."/>
            <person name="Sarrocco S."/>
            <person name="Picot A."/>
            <person name="Baraldi E."/>
            <person name="Sukno S."/>
            <person name="Thon M."/>
            <person name="Le Floch G."/>
        </authorList>
    </citation>
    <scope>NUCLEOTIDE SEQUENCE</scope>
    <source>
        <strain evidence="3">IMI 504893</strain>
    </source>
</reference>
<organism evidence="3 4">
    <name type="scientific">Colletotrichum lupini</name>
    <dbReference type="NCBI Taxonomy" id="145971"/>
    <lineage>
        <taxon>Eukaryota</taxon>
        <taxon>Fungi</taxon>
        <taxon>Dikarya</taxon>
        <taxon>Ascomycota</taxon>
        <taxon>Pezizomycotina</taxon>
        <taxon>Sordariomycetes</taxon>
        <taxon>Hypocreomycetidae</taxon>
        <taxon>Glomerellales</taxon>
        <taxon>Glomerellaceae</taxon>
        <taxon>Colletotrichum</taxon>
        <taxon>Colletotrichum acutatum species complex</taxon>
    </lineage>
</organism>